<dbReference type="InterPro" id="IPR013694">
    <property type="entry name" value="VIT"/>
</dbReference>
<dbReference type="Pfam" id="PF08487">
    <property type="entry name" value="VIT"/>
    <property type="match status" value="1"/>
</dbReference>
<dbReference type="Gene3D" id="3.40.50.410">
    <property type="entry name" value="von Willebrand factor, type A domain"/>
    <property type="match status" value="1"/>
</dbReference>
<dbReference type="InterPro" id="IPR038565">
    <property type="entry name" value="CLIP_sf"/>
</dbReference>
<name>A0A9P0D302_9CUCU</name>
<dbReference type="InterPro" id="IPR002035">
    <property type="entry name" value="VWF_A"/>
</dbReference>
<dbReference type="GO" id="GO:0032991">
    <property type="term" value="C:protein-containing complex"/>
    <property type="evidence" value="ECO:0007669"/>
    <property type="project" value="UniProtKB-ARBA"/>
</dbReference>
<evidence type="ECO:0000313" key="5">
    <source>
        <dbReference type="Proteomes" id="UP001153636"/>
    </source>
</evidence>
<evidence type="ECO:0000259" key="3">
    <source>
        <dbReference type="SMART" id="SM00609"/>
    </source>
</evidence>
<feature type="chain" id="PRO_5040352624" description="Inter-alpha-trypsin inhibitor heavy chain H4-like" evidence="1">
    <location>
        <begin position="17"/>
        <end position="847"/>
    </location>
</feature>
<protein>
    <recommendedName>
        <fullName evidence="6">Inter-alpha-trypsin inhibitor heavy chain H4-like</fullName>
    </recommendedName>
</protein>
<accession>A0A9P0D302</accession>
<evidence type="ECO:0008006" key="6">
    <source>
        <dbReference type="Google" id="ProtNLM"/>
    </source>
</evidence>
<feature type="signal peptide" evidence="1">
    <location>
        <begin position="1"/>
        <end position="16"/>
    </location>
</feature>
<dbReference type="Gene3D" id="3.30.1640.30">
    <property type="match status" value="1"/>
</dbReference>
<evidence type="ECO:0000256" key="1">
    <source>
        <dbReference type="SAM" id="SignalP"/>
    </source>
</evidence>
<dbReference type="AlphaFoldDB" id="A0A9P0D302"/>
<evidence type="ECO:0000259" key="2">
    <source>
        <dbReference type="SMART" id="SM00327"/>
    </source>
</evidence>
<evidence type="ECO:0000313" key="4">
    <source>
        <dbReference type="EMBL" id="CAH1113788.1"/>
    </source>
</evidence>
<dbReference type="EMBL" id="OV651819">
    <property type="protein sequence ID" value="CAH1113788.1"/>
    <property type="molecule type" value="Genomic_DNA"/>
</dbReference>
<organism evidence="4 5">
    <name type="scientific">Psylliodes chrysocephalus</name>
    <dbReference type="NCBI Taxonomy" id="3402493"/>
    <lineage>
        <taxon>Eukaryota</taxon>
        <taxon>Metazoa</taxon>
        <taxon>Ecdysozoa</taxon>
        <taxon>Arthropoda</taxon>
        <taxon>Hexapoda</taxon>
        <taxon>Insecta</taxon>
        <taxon>Pterygota</taxon>
        <taxon>Neoptera</taxon>
        <taxon>Endopterygota</taxon>
        <taxon>Coleoptera</taxon>
        <taxon>Polyphaga</taxon>
        <taxon>Cucujiformia</taxon>
        <taxon>Chrysomeloidea</taxon>
        <taxon>Chrysomelidae</taxon>
        <taxon>Galerucinae</taxon>
        <taxon>Alticini</taxon>
        <taxon>Psylliodes</taxon>
    </lineage>
</organism>
<proteinExistence type="predicted"/>
<keyword evidence="5" id="KW-1185">Reference proteome</keyword>
<gene>
    <name evidence="4" type="ORF">PSYICH_LOCUS13579</name>
</gene>
<dbReference type="InterPro" id="IPR036465">
    <property type="entry name" value="vWFA_dom_sf"/>
</dbReference>
<feature type="domain" description="VWFA" evidence="2">
    <location>
        <begin position="296"/>
        <end position="514"/>
    </location>
</feature>
<sequence length="847" mass="93297">MILPFLATLMIKSALSAPSDVSFVVSSTEGAKVKKETSDVQPDFPIIYEMDINSNVSNRFAKTLIHSKVKNPQTTAKEATFSVVLPEKAFISEFVMEIGGKSYKAYVKEKEEAKNIYDKAVSSGQSAAHVSVSARHSNRFTVSINIEPEAKAAFLLTYEELLERKNNQYELILNIHPGQIVKDLNVQVNVKESRPLLFIKTPSLRSGNEINKNEEKIDPSSQIEIINKTSGVVTFHPDAAKQKDFANQLKGKESEGLSGQFVVQYDVERDPHGGEVLLQDGYFVHFFAPKDTETLPKNVFFILDTSGSMSGLKIKQLKDAMISILGEMKPEDTLSIVEFNSQTTVWNVEGQPAVEVIYHNYTDPFPEISKHDLPGPLPATKEVIEKAKNLINGMGASGGTYMIGGLETGLYLVKSQIARAASTNDKKQPIIIFLTDGQPNYGVYSTDEITNIVTRLNKDEINVPIFSLSFGEGADKAFLRKLSLKNMGFSRHIYEAADASLQLQEFYKQISSPLLSNVNFKYNYEVNEVTKTKHPILFGGGELVVVGKYKLPDRLPVPKFDAKVDAIGRRGPIQLLAKVETPVTSLERLWAYLMVKQTLEKRDVTDDKTELTKKALDLALKYSFVTDVSSLVVVKPNATSAVDTEDASKPVRPSWGYGGGYSAQPVGPSWAYGGGYSASSSGGSRSRVAASSYSGAYPRSGGFSPHVSYFAPQRHFALQHHYAPRPTVAYNAMPLYVHHDMVAVPSTIKPKSPPKLEDSLHWLASVISANRTLTLPTGVFEIGESSLNLPTSDKCPKNPQGGEGTCTLIKDCPEVFTLLTDFDTYKQYFCPVQNKFAGVCCPKKKIS</sequence>
<feature type="domain" description="VIT" evidence="3">
    <location>
        <begin position="31"/>
        <end position="160"/>
    </location>
</feature>
<dbReference type="InterPro" id="IPR050934">
    <property type="entry name" value="ITIH"/>
</dbReference>
<keyword evidence="1" id="KW-0732">Signal</keyword>
<dbReference type="OrthoDB" id="299997at2759"/>
<dbReference type="PANTHER" id="PTHR10338">
    <property type="entry name" value="INTER-ALPHA-TRYPSIN INHIBITOR HEAVY CHAIN FAMILY MEMBER"/>
    <property type="match status" value="1"/>
</dbReference>
<dbReference type="Proteomes" id="UP001153636">
    <property type="component" value="Chromosome 7"/>
</dbReference>
<dbReference type="SMART" id="SM00327">
    <property type="entry name" value="VWA"/>
    <property type="match status" value="1"/>
</dbReference>
<dbReference type="Pfam" id="PF00092">
    <property type="entry name" value="VWA"/>
    <property type="match status" value="1"/>
</dbReference>
<dbReference type="SMART" id="SM00609">
    <property type="entry name" value="VIT"/>
    <property type="match status" value="1"/>
</dbReference>
<dbReference type="SUPFAM" id="SSF53300">
    <property type="entry name" value="vWA-like"/>
    <property type="match status" value="1"/>
</dbReference>
<dbReference type="PANTHER" id="PTHR10338:SF108">
    <property type="entry name" value="INTER-ALPHA-TRYPSIN INHIBITOR HEAVY CHAIN H4-LIKE PROTEIN"/>
    <property type="match status" value="1"/>
</dbReference>
<reference evidence="4" key="1">
    <citation type="submission" date="2022-01" db="EMBL/GenBank/DDBJ databases">
        <authorList>
            <person name="King R."/>
        </authorList>
    </citation>
    <scope>NUCLEOTIDE SEQUENCE</scope>
</reference>